<dbReference type="Gene3D" id="1.25.40.1030">
    <property type="match status" value="1"/>
</dbReference>
<dbReference type="GO" id="GO:0070973">
    <property type="term" value="P:protein localization to endoplasmic reticulum exit site"/>
    <property type="evidence" value="ECO:0007669"/>
    <property type="project" value="TreeGrafter"/>
</dbReference>
<evidence type="ECO:0000259" key="13">
    <source>
        <dbReference type="Pfam" id="PF12932"/>
    </source>
</evidence>
<comment type="similarity">
    <text evidence="2 10">Belongs to the SEC16 family.</text>
</comment>
<feature type="region of interest" description="Disordered" evidence="11">
    <location>
        <begin position="454"/>
        <end position="1009"/>
    </location>
</feature>
<evidence type="ECO:0000256" key="6">
    <source>
        <dbReference type="ARBA" id="ARBA00022927"/>
    </source>
</evidence>
<dbReference type="GO" id="GO:0005789">
    <property type="term" value="C:endoplasmic reticulum membrane"/>
    <property type="evidence" value="ECO:0007669"/>
    <property type="project" value="UniProtKB-SubCell"/>
</dbReference>
<dbReference type="GO" id="GO:0015031">
    <property type="term" value="P:protein transport"/>
    <property type="evidence" value="ECO:0007669"/>
    <property type="project" value="UniProtKB-KW"/>
</dbReference>
<name>A0A179FH99_METCM</name>
<dbReference type="Proteomes" id="UP000078397">
    <property type="component" value="Unassembled WGS sequence"/>
</dbReference>
<keyword evidence="15" id="KW-1185">Reference proteome</keyword>
<dbReference type="RefSeq" id="XP_018142206.1">
    <property type="nucleotide sequence ID" value="XM_018285184.1"/>
</dbReference>
<feature type="compositionally biased region" description="Polar residues" evidence="11">
    <location>
        <begin position="285"/>
        <end position="294"/>
    </location>
</feature>
<feature type="compositionally biased region" description="Gly residues" evidence="11">
    <location>
        <begin position="1791"/>
        <end position="1800"/>
    </location>
</feature>
<keyword evidence="4 10" id="KW-0256">Endoplasmic reticulum</keyword>
<feature type="compositionally biased region" description="Polar residues" evidence="11">
    <location>
        <begin position="174"/>
        <end position="199"/>
    </location>
</feature>
<feature type="region of interest" description="Disordered" evidence="11">
    <location>
        <begin position="1582"/>
        <end position="1982"/>
    </location>
</feature>
<dbReference type="FunFam" id="1.25.40.1030:FF:000008">
    <property type="entry name" value="Protein transport protein sec16"/>
    <property type="match status" value="1"/>
</dbReference>
<dbReference type="KEGG" id="pchm:VFPPC_06088"/>
<dbReference type="InterPro" id="IPR024340">
    <property type="entry name" value="Sec16_CCD"/>
</dbReference>
<feature type="compositionally biased region" description="Low complexity" evidence="11">
    <location>
        <begin position="911"/>
        <end position="937"/>
    </location>
</feature>
<comment type="subcellular location">
    <subcellularLocation>
        <location evidence="1">Endoplasmic reticulum membrane</location>
        <topology evidence="1">Peripheral membrane protein</topology>
        <orientation evidence="1">Cytoplasmic side</orientation>
    </subcellularLocation>
</comment>
<dbReference type="STRING" id="1380566.A0A179FH99"/>
<evidence type="ECO:0000256" key="7">
    <source>
        <dbReference type="ARBA" id="ARBA00023006"/>
    </source>
</evidence>
<dbReference type="PANTHER" id="PTHR13402">
    <property type="entry name" value="RGPR-RELATED"/>
    <property type="match status" value="1"/>
</dbReference>
<feature type="compositionally biased region" description="Pro residues" evidence="11">
    <location>
        <begin position="608"/>
        <end position="621"/>
    </location>
</feature>
<feature type="region of interest" description="Disordered" evidence="11">
    <location>
        <begin position="1489"/>
        <end position="1530"/>
    </location>
</feature>
<feature type="compositionally biased region" description="Polar residues" evidence="11">
    <location>
        <begin position="1"/>
        <end position="19"/>
    </location>
</feature>
<keyword evidence="5 10" id="KW-0931">ER-Golgi transport</keyword>
<dbReference type="GeneID" id="28849178"/>
<keyword evidence="7 10" id="KW-0072">Autophagy</keyword>
<dbReference type="Pfam" id="PF12932">
    <property type="entry name" value="Sec16"/>
    <property type="match status" value="1"/>
</dbReference>
<evidence type="ECO:0000256" key="5">
    <source>
        <dbReference type="ARBA" id="ARBA00022892"/>
    </source>
</evidence>
<dbReference type="Pfam" id="PF12931">
    <property type="entry name" value="TPR_Sec16"/>
    <property type="match status" value="1"/>
</dbReference>
<organism evidence="14 15">
    <name type="scientific">Pochonia chlamydosporia 170</name>
    <dbReference type="NCBI Taxonomy" id="1380566"/>
    <lineage>
        <taxon>Eukaryota</taxon>
        <taxon>Fungi</taxon>
        <taxon>Dikarya</taxon>
        <taxon>Ascomycota</taxon>
        <taxon>Pezizomycotina</taxon>
        <taxon>Sordariomycetes</taxon>
        <taxon>Hypocreomycetidae</taxon>
        <taxon>Hypocreales</taxon>
        <taxon>Clavicipitaceae</taxon>
        <taxon>Pochonia</taxon>
    </lineage>
</organism>
<feature type="domain" description="Sec16 central conserved" evidence="13">
    <location>
        <begin position="1015"/>
        <end position="1133"/>
    </location>
</feature>
<sequence length="1982" mass="210238">MAAEPTSTWHPAMMPNTTADAVAPIQKPKVADSTHDASPGLPKIEDHDPTNAWFDKDGEDEDEADAWLVSEDAEPAEPIEATEPINSSQETEKTKGYAPRQSHTHDEQERSEDAADAWLTNGHHEGGALLLSGEKEQDISGEEPETTAQQDRADEAPVNEPPTEEPTQPEGMNSKDTSPEITGPSQTVAQHSSSMSFARTVSHEVSFGDDDDGEWNLGRSDTDTFGFMPPSNRTNSFPVVPPMASESELRHALPLPTNQALDVMEEDEKEAELEEEEYMMRSPEGDSSASWQRHSGTRGKHAPSRSIGGEIAEASTTAEAARFEEGVPLIPQSETGNEAHAVRADPFGEEDANDDDFFAQVQDTDNQNDWDSNIRPLERKSTMQAMASTDDGVSLMHQTTLDETIEEHADESAEGVALGIPETDEPAPLTEDLESKWEQAFGEDEDDDFLLDDSAAENKEDIDAAAFLGSDDEGLLDDTLDEPVPAPQPSQPRQNPYVPTNAAGQPPPPTLTPTAATAATSQFSPAVPYGGAAQYGQTPPRPEAARAESFADKSKEGYASPYDLPTDLVSKTVKPRKRPSLQQLPQETALPPPRSASMYSPGQAAPPASAPPTSSAPPVPSTQPQGPQLSQKASAPALRSKSGFFEELPMMSKPRSASRQSQRAPSPGQYAPAPPQQQAPPPAASQAVPPPASGAVAPPTHTANQPPTPQQLPGETQTPPGVADLVAPPKTNPYANLQAQAPSVTPPSSSSSRYSPAPAAQQGGGVSLASRYSPAPSAGSRPNSSYGAGPPHTVLPHLPRTSSPLAHFESSGATDGQHFDRRTSSSFEPRLNRVSSLPPTREVDEEEDEEALSPGNRSFSASHTAVADVAESRYSPASPVCAARYTPPLPSANGAPAAALSPPKRINSNYAPQPASASASAPAPAPAPNSFAPPSRAHTQSPGYTHNAARKGSRSSESGHRPSSAHAHAQPAPAVTKPTQSAHGPISRARGQSLTNMVPPTDGREHDPLERWRGAPVMSWGVGGTFVSTFPKSIPRYAMGQTMPVTVRTVGEVKVQNIKDLDPLQDHLAKFPGPLKGKSKKKEAVAWLSAGIESMERELPDVSFHSQLSLEAKRSIERLLLWKLLRVFIEHDGVLEGTPVVDKAVRQILAPETTELPGEGAPLFTGAETTAAGVTSMQADGVDSGAIEKIRLDLLKGHRETAVWSAVDKRLWGHAMIISQTVSPALYKQVAQEFVRKEVNYPGHNNEPLAALYKVLSGNYDDCVDELVPSHARAGLQLVSTETSSGPTKDAMDGLDKWRETLTLVLSNRSNDDIRGLNALGKLLSSYGRAEAAHICFIFSRQLSVFGGLDDPNADFVLVGSDHRRQSDQFAKETEALQLSEVYEFGLTLGGGVTAAAGAPHLAAYKLQHAVTLAEYGFRDKALQYCDHIATAISSQTRRSPYHHAILEASVEDFLARLKQAPKEASSSWISKPTMGKVSDSMWNRFNKFVSGDEDGNGQPGSDGDNGPFARIAASPNVSRPPSTSNFDVYGSPPAAYPSATAPPAAAGTAAARYAPAPTASYPAANANPYLPAAQGQLSPVSTFSTNNVPEYSPNPYEPSYPGVPASQPQTAGYQPVGYPGSAAPSKYQPAGSAPAPVVQQEPPPAARAGTSGMYQPYGLQESPDIQPSSAVDKANQGYQPTTYGYEPPQMAPTAADSQEQETSGTSGYEPPSFQPYGYEPPSYQPDVEDDDAPKPKKKSFMDDDDDDIPALRKSQDKSKSEKDRENEEMFRKAAEEDAKRAAAASTKKGWGFGGWFGGGKKADGNIGEASPGKAIRAKLGEESSFVYDPDLKRWINKKPGAENVEAKKATPPPPRAGPRSVSGTPPPRAAGTPPPPAAGRSSVPPMGAMPPRSMAGNLTTAQSMENLTARAALGAPPAPLPRSVSSNNTGSAGPSTGPPSRPTTSMSNASSIDDLLGAPAPRKAGQKKPRKSGRYIDVMAK</sequence>
<feature type="compositionally biased region" description="Low complexity" evidence="11">
    <location>
        <begin position="1587"/>
        <end position="1601"/>
    </location>
</feature>
<feature type="region of interest" description="Disordered" evidence="11">
    <location>
        <begin position="407"/>
        <end position="431"/>
    </location>
</feature>
<gene>
    <name evidence="14" type="ORF">VFPPC_06088</name>
</gene>
<accession>A0A179FH99</accession>
<evidence type="ECO:0000313" key="15">
    <source>
        <dbReference type="Proteomes" id="UP000078397"/>
    </source>
</evidence>
<keyword evidence="6 10" id="KW-0653">Protein transport</keyword>
<keyword evidence="3 10" id="KW-0813">Transport</keyword>
<feature type="compositionally biased region" description="Polar residues" evidence="11">
    <location>
        <begin position="701"/>
        <end position="719"/>
    </location>
</feature>
<keyword evidence="8 10" id="KW-0472">Membrane</keyword>
<feature type="region of interest" description="Disordered" evidence="11">
    <location>
        <begin position="1"/>
        <end position="318"/>
    </location>
</feature>
<feature type="compositionally biased region" description="Basic and acidic residues" evidence="11">
    <location>
        <begin position="103"/>
        <end position="113"/>
    </location>
</feature>
<proteinExistence type="inferred from homology"/>
<feature type="domain" description="Sec16 Sec23-binding" evidence="12">
    <location>
        <begin position="1193"/>
        <end position="1493"/>
    </location>
</feature>
<dbReference type="OrthoDB" id="8918678at2759"/>
<evidence type="ECO:0000259" key="12">
    <source>
        <dbReference type="Pfam" id="PF12931"/>
    </source>
</evidence>
<feature type="compositionally biased region" description="Acidic residues" evidence="11">
    <location>
        <begin position="263"/>
        <end position="277"/>
    </location>
</feature>
<evidence type="ECO:0000256" key="9">
    <source>
        <dbReference type="ARBA" id="ARBA00024687"/>
    </source>
</evidence>
<feature type="compositionally biased region" description="Low complexity" evidence="11">
    <location>
        <begin position="961"/>
        <end position="974"/>
    </location>
</feature>
<dbReference type="GO" id="GO:0012507">
    <property type="term" value="C:ER to Golgi transport vesicle membrane"/>
    <property type="evidence" value="ECO:0007669"/>
    <property type="project" value="TreeGrafter"/>
</dbReference>
<comment type="function">
    <text evidence="9 10">Involved in the initiation of assembly of the COPII coat required for the formation of transport vesicles from the endoplasmic reticulum (ER) and the selection of cargo molecules. Also involved in autophagy.</text>
</comment>
<feature type="compositionally biased region" description="Polar residues" evidence="11">
    <location>
        <begin position="1516"/>
        <end position="1527"/>
    </location>
</feature>
<feature type="compositionally biased region" description="Low complexity" evidence="11">
    <location>
        <begin position="738"/>
        <end position="761"/>
    </location>
</feature>
<feature type="compositionally biased region" description="Polar residues" evidence="11">
    <location>
        <begin position="1897"/>
        <end position="1907"/>
    </location>
</feature>
<evidence type="ECO:0000256" key="10">
    <source>
        <dbReference type="RuleBase" id="RU364101"/>
    </source>
</evidence>
<evidence type="ECO:0000256" key="4">
    <source>
        <dbReference type="ARBA" id="ARBA00022824"/>
    </source>
</evidence>
<evidence type="ECO:0000256" key="2">
    <source>
        <dbReference type="ARBA" id="ARBA00005927"/>
    </source>
</evidence>
<dbReference type="GO" id="GO:0070971">
    <property type="term" value="C:endoplasmic reticulum exit site"/>
    <property type="evidence" value="ECO:0007669"/>
    <property type="project" value="TreeGrafter"/>
</dbReference>
<dbReference type="InterPro" id="IPR024298">
    <property type="entry name" value="Sec16_Sec23-bd"/>
</dbReference>
<dbReference type="CDD" id="cd09233">
    <property type="entry name" value="ACE1-Sec16-like"/>
    <property type="match status" value="1"/>
</dbReference>
<feature type="compositionally biased region" description="Acidic residues" evidence="11">
    <location>
        <begin position="57"/>
        <end position="77"/>
    </location>
</feature>
<feature type="compositionally biased region" description="Pro residues" evidence="11">
    <location>
        <begin position="672"/>
        <end position="692"/>
    </location>
</feature>
<dbReference type="EMBL" id="LSBJ02000005">
    <property type="protein sequence ID" value="OAQ64892.1"/>
    <property type="molecule type" value="Genomic_DNA"/>
</dbReference>
<evidence type="ECO:0000256" key="11">
    <source>
        <dbReference type="SAM" id="MobiDB-lite"/>
    </source>
</evidence>
<dbReference type="GO" id="GO:0016192">
    <property type="term" value="P:vesicle-mediated transport"/>
    <property type="evidence" value="ECO:0007669"/>
    <property type="project" value="UniProtKB-KW"/>
</dbReference>
<comment type="caution">
    <text evidence="14">The sequence shown here is derived from an EMBL/GenBank/DDBJ whole genome shotgun (WGS) entry which is preliminary data.</text>
</comment>
<dbReference type="PANTHER" id="PTHR13402:SF6">
    <property type="entry name" value="SECRETORY 16, ISOFORM I"/>
    <property type="match status" value="1"/>
</dbReference>
<feature type="compositionally biased region" description="Basic and acidic residues" evidence="11">
    <location>
        <begin position="1750"/>
        <end position="1781"/>
    </location>
</feature>
<evidence type="ECO:0000313" key="14">
    <source>
        <dbReference type="EMBL" id="OAQ64892.1"/>
    </source>
</evidence>
<feature type="compositionally biased region" description="Basic and acidic residues" evidence="11">
    <location>
        <begin position="543"/>
        <end position="556"/>
    </location>
</feature>
<evidence type="ECO:0000256" key="1">
    <source>
        <dbReference type="ARBA" id="ARBA00004397"/>
    </source>
</evidence>
<reference evidence="14 15" key="1">
    <citation type="journal article" date="2016" name="PLoS Pathog.">
        <title>Biosynthesis of antibiotic leucinostatins in bio-control fungus Purpureocillium lilacinum and their inhibition on phytophthora revealed by genome mining.</title>
        <authorList>
            <person name="Wang G."/>
            <person name="Liu Z."/>
            <person name="Lin R."/>
            <person name="Li E."/>
            <person name="Mao Z."/>
            <person name="Ling J."/>
            <person name="Yang Y."/>
            <person name="Yin W.B."/>
            <person name="Xie B."/>
        </authorList>
    </citation>
    <scope>NUCLEOTIDE SEQUENCE [LARGE SCALE GENOMIC DNA]</scope>
    <source>
        <strain evidence="14">170</strain>
    </source>
</reference>
<feature type="compositionally biased region" description="Pro residues" evidence="11">
    <location>
        <begin position="1865"/>
        <end position="1878"/>
    </location>
</feature>
<feature type="compositionally biased region" description="Polar residues" evidence="11">
    <location>
        <begin position="1696"/>
        <end position="1707"/>
    </location>
</feature>
<feature type="compositionally biased region" description="Acidic residues" evidence="11">
    <location>
        <begin position="470"/>
        <end position="481"/>
    </location>
</feature>
<evidence type="ECO:0000256" key="8">
    <source>
        <dbReference type="ARBA" id="ARBA00023136"/>
    </source>
</evidence>
<dbReference type="GO" id="GO:0007030">
    <property type="term" value="P:Golgi organization"/>
    <property type="evidence" value="ECO:0007669"/>
    <property type="project" value="TreeGrafter"/>
</dbReference>
<feature type="compositionally biased region" description="Low complexity" evidence="11">
    <location>
        <begin position="654"/>
        <end position="671"/>
    </location>
</feature>
<dbReference type="GO" id="GO:0006914">
    <property type="term" value="P:autophagy"/>
    <property type="evidence" value="ECO:0007669"/>
    <property type="project" value="UniProtKB-KW"/>
</dbReference>
<protein>
    <recommendedName>
        <fullName evidence="10">Protein transport protein sec16</fullName>
    </recommendedName>
</protein>
<evidence type="ECO:0000256" key="3">
    <source>
        <dbReference type="ARBA" id="ARBA00022448"/>
    </source>
</evidence>
<feature type="compositionally biased region" description="Basic residues" evidence="11">
    <location>
        <begin position="1965"/>
        <end position="1974"/>
    </location>
</feature>